<feature type="transmembrane region" description="Helical" evidence="5">
    <location>
        <begin position="140"/>
        <end position="157"/>
    </location>
</feature>
<feature type="transmembrane region" description="Helical" evidence="5">
    <location>
        <begin position="35"/>
        <end position="56"/>
    </location>
</feature>
<evidence type="ECO:0000256" key="2">
    <source>
        <dbReference type="ARBA" id="ARBA00022692"/>
    </source>
</evidence>
<evidence type="ECO:0000259" key="6">
    <source>
        <dbReference type="Pfam" id="PF07298"/>
    </source>
</evidence>
<dbReference type="InterPro" id="IPR009915">
    <property type="entry name" value="NnrU_dom"/>
</dbReference>
<feature type="domain" description="NnrU" evidence="6">
    <location>
        <begin position="4"/>
        <end position="224"/>
    </location>
</feature>
<dbReference type="STRING" id="1238182.C882_1369"/>
<comment type="subcellular location">
    <subcellularLocation>
        <location evidence="1">Membrane</location>
        <topology evidence="1">Multi-pass membrane protein</topology>
    </subcellularLocation>
</comment>
<keyword evidence="2 5" id="KW-0812">Transmembrane</keyword>
<evidence type="ECO:0000256" key="4">
    <source>
        <dbReference type="ARBA" id="ARBA00023136"/>
    </source>
</evidence>
<keyword evidence="4 5" id="KW-0472">Membrane</keyword>
<name>K9HA98_9PROT</name>
<dbReference type="AlphaFoldDB" id="K9HA98"/>
<dbReference type="EMBL" id="ANHY01000019">
    <property type="protein sequence ID" value="EKV27523.1"/>
    <property type="molecule type" value="Genomic_DNA"/>
</dbReference>
<dbReference type="RefSeq" id="WP_009542025.1">
    <property type="nucleotide sequence ID" value="NZ_ANHY01000019.1"/>
</dbReference>
<feature type="transmembrane region" description="Helical" evidence="5">
    <location>
        <begin position="111"/>
        <end position="133"/>
    </location>
</feature>
<dbReference type="Proteomes" id="UP000009881">
    <property type="component" value="Unassembled WGS sequence"/>
</dbReference>
<evidence type="ECO:0000313" key="7">
    <source>
        <dbReference type="EMBL" id="EKV27523.1"/>
    </source>
</evidence>
<feature type="transmembrane region" description="Helical" evidence="5">
    <location>
        <begin position="196"/>
        <end position="215"/>
    </location>
</feature>
<protein>
    <submittedName>
        <fullName evidence="7">NnrU family protein</fullName>
    </submittedName>
</protein>
<dbReference type="GO" id="GO:0016020">
    <property type="term" value="C:membrane"/>
    <property type="evidence" value="ECO:0007669"/>
    <property type="project" value="UniProtKB-SubCell"/>
</dbReference>
<keyword evidence="8" id="KW-1185">Reference proteome</keyword>
<reference evidence="7 8" key="1">
    <citation type="journal article" date="2013" name="Genome Announc.">
        <title>Draft Genome Sequence of an Alphaproteobacterium, Caenispirillum salinarum AK4(T), Isolated from a Solar Saltern.</title>
        <authorList>
            <person name="Khatri I."/>
            <person name="Singh A."/>
            <person name="Korpole S."/>
            <person name="Pinnaka A.K."/>
            <person name="Subramanian S."/>
        </authorList>
    </citation>
    <scope>NUCLEOTIDE SEQUENCE [LARGE SCALE GENOMIC DNA]</scope>
    <source>
        <strain evidence="7 8">AK4</strain>
    </source>
</reference>
<dbReference type="Pfam" id="PF07298">
    <property type="entry name" value="NnrU"/>
    <property type="match status" value="1"/>
</dbReference>
<gene>
    <name evidence="7" type="ORF">C882_1369</name>
</gene>
<proteinExistence type="predicted"/>
<feature type="transmembrane region" description="Helical" evidence="5">
    <location>
        <begin position="68"/>
        <end position="91"/>
    </location>
</feature>
<dbReference type="OrthoDB" id="5293641at2"/>
<organism evidence="7 8">
    <name type="scientific">Caenispirillum salinarum AK4</name>
    <dbReference type="NCBI Taxonomy" id="1238182"/>
    <lineage>
        <taxon>Bacteria</taxon>
        <taxon>Pseudomonadati</taxon>
        <taxon>Pseudomonadota</taxon>
        <taxon>Alphaproteobacteria</taxon>
        <taxon>Rhodospirillales</taxon>
        <taxon>Novispirillaceae</taxon>
        <taxon>Caenispirillum</taxon>
    </lineage>
</organism>
<accession>K9HA98</accession>
<dbReference type="eggNOG" id="COG4094">
    <property type="taxonomic scope" value="Bacteria"/>
</dbReference>
<evidence type="ECO:0000256" key="1">
    <source>
        <dbReference type="ARBA" id="ARBA00004141"/>
    </source>
</evidence>
<evidence type="ECO:0000256" key="3">
    <source>
        <dbReference type="ARBA" id="ARBA00022989"/>
    </source>
</evidence>
<comment type="caution">
    <text evidence="7">The sequence shown here is derived from an EMBL/GenBank/DDBJ whole genome shotgun (WGS) entry which is preliminary data.</text>
</comment>
<evidence type="ECO:0000256" key="5">
    <source>
        <dbReference type="SAM" id="Phobius"/>
    </source>
</evidence>
<evidence type="ECO:0000313" key="8">
    <source>
        <dbReference type="Proteomes" id="UP000009881"/>
    </source>
</evidence>
<keyword evidence="3 5" id="KW-1133">Transmembrane helix</keyword>
<sequence length="229" mass="24756">MTELFLAVAVFLLTHSLPAARPLRARIVGTIGRGPYLAGYSVLSLVVLAWVAMAYVRAPYVPVWDYQGWAAWVPLVTMPIACILGVGALVVANPLSVGVRRRGFDPDRPGLLAITRHPLIWAFILWAAGHLVANEDLASAVLFGLLLVLSLAGPYGIDAKARKELGQAEWRRLSARTSNWPFAAVVSGRARLRDVWPGWVPLLGGLVVYAALLHLHGPVIGVQPWVGVL</sequence>